<gene>
    <name evidence="4" type="ORF">PCOAH_00009720</name>
</gene>
<dbReference type="EMBL" id="CP016242">
    <property type="protein sequence ID" value="ANQ06325.1"/>
    <property type="molecule type" value="Genomic_DNA"/>
</dbReference>
<comment type="similarity">
    <text evidence="1">Belongs to the SNW family.</text>
</comment>
<dbReference type="OrthoDB" id="666364at2759"/>
<accession>A0A1B1DUS1</accession>
<feature type="domain" description="SKI-interacting protein SKIP SNW" evidence="3">
    <location>
        <begin position="245"/>
        <end position="400"/>
    </location>
</feature>
<evidence type="ECO:0000259" key="3">
    <source>
        <dbReference type="Pfam" id="PF02731"/>
    </source>
</evidence>
<dbReference type="PANTHER" id="PTHR12096">
    <property type="entry name" value="NUCLEAR PROTEIN SKIP-RELATED"/>
    <property type="match status" value="1"/>
</dbReference>
<dbReference type="RefSeq" id="XP_019913020.1">
    <property type="nucleotide sequence ID" value="XM_020057781.1"/>
</dbReference>
<dbReference type="GO" id="GO:0000398">
    <property type="term" value="P:mRNA splicing, via spliceosome"/>
    <property type="evidence" value="ECO:0007669"/>
    <property type="project" value="InterPro"/>
</dbReference>
<dbReference type="InterPro" id="IPR017862">
    <property type="entry name" value="SKI-int_prot_SKIP"/>
</dbReference>
<keyword evidence="5" id="KW-1185">Reference proteome</keyword>
<dbReference type="GO" id="GO:0005681">
    <property type="term" value="C:spliceosomal complex"/>
    <property type="evidence" value="ECO:0007669"/>
    <property type="project" value="InterPro"/>
</dbReference>
<feature type="region of interest" description="Disordered" evidence="2">
    <location>
        <begin position="26"/>
        <end position="92"/>
    </location>
</feature>
<dbReference type="InterPro" id="IPR004015">
    <property type="entry name" value="SKI-int_prot_SKIP_SNW-dom"/>
</dbReference>
<name>A0A1B1DUS1_9APIC</name>
<proteinExistence type="inferred from homology"/>
<feature type="compositionally biased region" description="Polar residues" evidence="2">
    <location>
        <begin position="30"/>
        <end position="39"/>
    </location>
</feature>
<dbReference type="KEGG" id="pcot:PCOAH_00009720"/>
<feature type="compositionally biased region" description="Basic and acidic residues" evidence="2">
    <location>
        <begin position="59"/>
        <end position="90"/>
    </location>
</feature>
<evidence type="ECO:0000313" key="4">
    <source>
        <dbReference type="EMBL" id="ANQ06325.1"/>
    </source>
</evidence>
<evidence type="ECO:0000313" key="5">
    <source>
        <dbReference type="Proteomes" id="UP000092716"/>
    </source>
</evidence>
<organism evidence="4 5">
    <name type="scientific">Plasmodium coatneyi</name>
    <dbReference type="NCBI Taxonomy" id="208452"/>
    <lineage>
        <taxon>Eukaryota</taxon>
        <taxon>Sar</taxon>
        <taxon>Alveolata</taxon>
        <taxon>Apicomplexa</taxon>
        <taxon>Aconoidasida</taxon>
        <taxon>Haemosporida</taxon>
        <taxon>Plasmodiidae</taxon>
        <taxon>Plasmodium</taxon>
    </lineage>
</organism>
<protein>
    <recommendedName>
        <fullName evidence="3">SKI-interacting protein SKIP SNW domain-containing protein</fullName>
    </recommendedName>
</protein>
<dbReference type="GeneID" id="30907695"/>
<evidence type="ECO:0000256" key="1">
    <source>
        <dbReference type="ARBA" id="ARBA00010197"/>
    </source>
</evidence>
<dbReference type="Proteomes" id="UP000092716">
    <property type="component" value="Chromosome 4"/>
</dbReference>
<dbReference type="AlphaFoldDB" id="A0A1B1DUS1"/>
<dbReference type="VEuPathDB" id="PlasmoDB:PCOAH_00009720"/>
<sequence>MKHKMNHRKKCKMKVAIHKVIKKKREGFDQFQQTSNAKLNRNLPKPKRRPYEYADGEDDGSRNGETRNDGNGDDVSRNDGKRSHGGRPDGKNQCYEYLKRKYLRITCNEDFQGGGAYPEIHVNQYPNNLGLPEGAGGGKSTKGNVVLKYLDENNNVKYDNLINEDIHIYNRQIETIEPNENIQKLRKKKILSDPKDREEKFNELAICKPNEEEENEIINNTKKNIEQMLHEKTKSNLGSKKEDKFFRYIPQNKLNANLDERIIKVVHKTVDPLDVSKFKHKKLPNVKNSPDYPLLRSPTRKINKEEEENWKIPPCVSNWKNNKGYNIPLDKRIQSDNKKLNQVEVNENFAHLSEYLYVAEKKAREEIKMRNSIIKQKKLKEKEEKENVLRNLAIQARKEKGLAQTQSSSIINERKREIERDYRIEKNLKKMKNYENRLIEEQLALNKVNVSKNSNIHDVSLFNINNQNDDGKNQLSANDDDLYQIYDTSLFNSKQSNNIYKFSNERVKKTLQKMETTQSTAEPVKFIKDISDPFGLDSLLSQAKKK</sequence>
<evidence type="ECO:0000256" key="2">
    <source>
        <dbReference type="SAM" id="MobiDB-lite"/>
    </source>
</evidence>
<dbReference type="Pfam" id="PF02731">
    <property type="entry name" value="SKIP_SNW"/>
    <property type="match status" value="1"/>
</dbReference>
<reference evidence="5" key="1">
    <citation type="submission" date="2016-06" db="EMBL/GenBank/DDBJ databases">
        <title>First high quality genome sequence of Plasmodium coatneyi using continuous long reads from single molecule, real-time sequencing.</title>
        <authorList>
            <person name="Chien J.-T."/>
            <person name="Pakala S.B."/>
            <person name="Geraldo J.A."/>
            <person name="Lapp S.A."/>
            <person name="Barnwell J.W."/>
            <person name="Kissinger J.C."/>
            <person name="Galinski M.R."/>
            <person name="Humphrey J.C."/>
        </authorList>
    </citation>
    <scope>NUCLEOTIDE SEQUENCE [LARGE SCALE GENOMIC DNA]</scope>
    <source>
        <strain evidence="5">Hackeri</strain>
    </source>
</reference>